<dbReference type="AlphaFoldDB" id="A0A845M8T4"/>
<dbReference type="EMBL" id="WTUX01000011">
    <property type="protein sequence ID" value="MZR12741.1"/>
    <property type="molecule type" value="Genomic_DNA"/>
</dbReference>
<keyword evidence="3" id="KW-1185">Reference proteome</keyword>
<dbReference type="PANTHER" id="PTHR12910:SF2">
    <property type="entry name" value="NADH DEHYDROGENASE [UBIQUINONE] 1 ALPHA SUBCOMPLEX SUBUNIT 12"/>
    <property type="match status" value="1"/>
</dbReference>
<dbReference type="NCBIfam" id="NF006040">
    <property type="entry name" value="PRK08183.1"/>
    <property type="match status" value="1"/>
</dbReference>
<evidence type="ECO:0000313" key="3">
    <source>
        <dbReference type="Proteomes" id="UP000467322"/>
    </source>
</evidence>
<gene>
    <name evidence="2" type="ORF">GQE99_06875</name>
</gene>
<evidence type="ECO:0000313" key="2">
    <source>
        <dbReference type="EMBL" id="MZR12741.1"/>
    </source>
</evidence>
<organism evidence="2 3">
    <name type="scientific">Maritimibacter harenae</name>
    <dbReference type="NCBI Taxonomy" id="2606218"/>
    <lineage>
        <taxon>Bacteria</taxon>
        <taxon>Pseudomonadati</taxon>
        <taxon>Pseudomonadota</taxon>
        <taxon>Alphaproteobacteria</taxon>
        <taxon>Rhodobacterales</taxon>
        <taxon>Roseobacteraceae</taxon>
        <taxon>Maritimibacter</taxon>
    </lineage>
</organism>
<name>A0A845M8T4_9RHOB</name>
<dbReference type="InterPro" id="IPR007763">
    <property type="entry name" value="NDUFA12"/>
</dbReference>
<dbReference type="Pfam" id="PF05071">
    <property type="entry name" value="NDUFA12"/>
    <property type="match status" value="1"/>
</dbReference>
<comment type="caution">
    <text evidence="2">The sequence shown here is derived from an EMBL/GenBank/DDBJ whole genome shotgun (WGS) entry which is preliminary data.</text>
</comment>
<protein>
    <submittedName>
        <fullName evidence="2">NADH:ubiquinone oxidoreductase subunit NDUFA12</fullName>
    </submittedName>
</protein>
<feature type="region of interest" description="Disordered" evidence="1">
    <location>
        <begin position="105"/>
        <end position="124"/>
    </location>
</feature>
<feature type="compositionally biased region" description="Basic and acidic residues" evidence="1">
    <location>
        <begin position="107"/>
        <end position="118"/>
    </location>
</feature>
<dbReference type="GO" id="GO:0045271">
    <property type="term" value="C:respiratory chain complex I"/>
    <property type="evidence" value="ECO:0007669"/>
    <property type="project" value="InterPro"/>
</dbReference>
<dbReference type="Proteomes" id="UP000467322">
    <property type="component" value="Unassembled WGS sequence"/>
</dbReference>
<reference evidence="2 3" key="1">
    <citation type="submission" date="2019-12" db="EMBL/GenBank/DDBJ databases">
        <title>Maritimibacter sp. nov. sp. isolated from sea sand.</title>
        <authorList>
            <person name="Kim J."/>
            <person name="Jeong S.E."/>
            <person name="Jung H.S."/>
            <person name="Jeon C.O."/>
        </authorList>
    </citation>
    <scope>NUCLEOTIDE SEQUENCE [LARGE SCALE GENOMIC DNA]</scope>
    <source>
        <strain evidence="2 3">DP07</strain>
    </source>
</reference>
<dbReference type="RefSeq" id="WP_161350870.1">
    <property type="nucleotide sequence ID" value="NZ_WTUX01000011.1"/>
</dbReference>
<evidence type="ECO:0000256" key="1">
    <source>
        <dbReference type="SAM" id="MobiDB-lite"/>
    </source>
</evidence>
<sequence length="124" mass="14606">MRFILSLLTWWHEETLGTRLYTWRKGVKVGEDAQGNEFYRNKDDTKRWVCYAGEPEASRISADWHGWLHRTFDDNPASQPLSHKDWEKPHVDNLTGTAMAYVPAGSIRREQPVERSDYEAWQPE</sequence>
<dbReference type="GO" id="GO:0006979">
    <property type="term" value="P:response to oxidative stress"/>
    <property type="evidence" value="ECO:0007669"/>
    <property type="project" value="TreeGrafter"/>
</dbReference>
<keyword evidence="2" id="KW-0830">Ubiquinone</keyword>
<accession>A0A845M8T4</accession>
<proteinExistence type="predicted"/>
<dbReference type="PANTHER" id="PTHR12910">
    <property type="entry name" value="NADH-UBIQUINONE OXIDOREDUCTASE SUBUNIT B17.2"/>
    <property type="match status" value="1"/>
</dbReference>